<evidence type="ECO:0000256" key="1">
    <source>
        <dbReference type="SAM" id="MobiDB-lite"/>
    </source>
</evidence>
<feature type="compositionally biased region" description="Basic and acidic residues" evidence="1">
    <location>
        <begin position="744"/>
        <end position="762"/>
    </location>
</feature>
<dbReference type="Proteomes" id="UP001446871">
    <property type="component" value="Unassembled WGS sequence"/>
</dbReference>
<protein>
    <submittedName>
        <fullName evidence="2">Uncharacterized protein</fullName>
    </submittedName>
</protein>
<comment type="caution">
    <text evidence="2">The sequence shown here is derived from an EMBL/GenBank/DDBJ whole genome shotgun (WGS) entry which is preliminary data.</text>
</comment>
<accession>A0ABR1V9X8</accession>
<evidence type="ECO:0000313" key="3">
    <source>
        <dbReference type="Proteomes" id="UP001446871"/>
    </source>
</evidence>
<reference evidence="2 3" key="1">
    <citation type="submission" date="2023-01" db="EMBL/GenBank/DDBJ databases">
        <title>Analysis of 21 Apiospora genomes using comparative genomics revels a genus with tremendous synthesis potential of carbohydrate active enzymes and secondary metabolites.</title>
        <authorList>
            <person name="Sorensen T."/>
        </authorList>
    </citation>
    <scope>NUCLEOTIDE SEQUENCE [LARGE SCALE GENOMIC DNA]</scope>
    <source>
        <strain evidence="2 3">CBS 83171</strain>
    </source>
</reference>
<name>A0ABR1V9X8_9PEZI</name>
<organism evidence="2 3">
    <name type="scientific">Apiospora saccharicola</name>
    <dbReference type="NCBI Taxonomy" id="335842"/>
    <lineage>
        <taxon>Eukaryota</taxon>
        <taxon>Fungi</taxon>
        <taxon>Dikarya</taxon>
        <taxon>Ascomycota</taxon>
        <taxon>Pezizomycotina</taxon>
        <taxon>Sordariomycetes</taxon>
        <taxon>Xylariomycetidae</taxon>
        <taxon>Amphisphaeriales</taxon>
        <taxon>Apiosporaceae</taxon>
        <taxon>Apiospora</taxon>
    </lineage>
</organism>
<keyword evidence="3" id="KW-1185">Reference proteome</keyword>
<proteinExistence type="predicted"/>
<sequence length="779" mass="86879">MAPLPVNLEPTAAEFKIRPASIDGNVLDATFVTRSLPDIDKETVVVGLLAVSDEDSGPEKEGWHISDFLALKSLVSGLAHPRAQVWLSRCDTEAAVKKNPAAYTHGSENRIVSGAALTVASDLEQTKTGDGPVPIVFESDVEKIQTRFLHEIGKKSITAAELKSSMLVIICGRTTLEQDVYLDNYDVVITSRQTGAAMDERTEVTMVTPSLTSAGWQMNPFFNKNKASVPDPDKKPIDFLARQCGGIFSRSITDQFLGWESPFINNNKVDPSKKDLEAHPGPAMPDPEQMKVRIEFSNKIHALLASRLFPDHNDHSFSFDPERDTWDHLIGNRKNKDMLETYLKNWNKLDIQPPASADIKGRLSFLGTAFGGNRLSQISHLKHLVQESFPSWTGYYTSTFGQNVRAEFGNFIKNPNPTDIDCHVIFSIVEYRMTTMVLGELLIKYTGLDLIWGQRCRDWDERRYDEMVQNNEVTQQEAATAAKVMGQINRSFPYFYIPPGRVLDNSKLHHQPPPRIARYLAIGLSLRYRKMGQDLEDAVDVILKIIKQLQDKQVELLQSDTDLYKKGEAWWKSIESEVTAKVFVKEDEFAANFVPPPPELSSPQAGTKVVEDTQVETTAASAHNILAAETELRSPEQPATPSGNDALGQARSPVFEIERSVSPEIKIESPAFKTDASNIIDIHEADSALSSADDSLLPHLRKVWKPKLVRTVEAKPTLLDTAHENLEKEVSVKRFSIQGVETAEPGKVHRESTQLESADKHLPPHLRGRGNPVTPPSYH</sequence>
<feature type="region of interest" description="Disordered" evidence="1">
    <location>
        <begin position="741"/>
        <end position="779"/>
    </location>
</feature>
<dbReference type="EMBL" id="JAQQWM010000004">
    <property type="protein sequence ID" value="KAK8068009.1"/>
    <property type="molecule type" value="Genomic_DNA"/>
</dbReference>
<gene>
    <name evidence="2" type="ORF">PG996_007121</name>
</gene>
<evidence type="ECO:0000313" key="2">
    <source>
        <dbReference type="EMBL" id="KAK8068009.1"/>
    </source>
</evidence>